<comment type="subcellular location">
    <subcellularLocation>
        <location evidence="1">Cell membrane</location>
        <topology evidence="1">Multi-pass membrane protein</topology>
    </subcellularLocation>
</comment>
<evidence type="ECO:0000256" key="5">
    <source>
        <dbReference type="ARBA" id="ARBA00023136"/>
    </source>
</evidence>
<feature type="transmembrane region" description="Helical" evidence="6">
    <location>
        <begin position="54"/>
        <end position="82"/>
    </location>
</feature>
<name>A0A7C1NT15_UNCKA</name>
<feature type="non-terminal residue" evidence="7">
    <location>
        <position position="90"/>
    </location>
</feature>
<comment type="caution">
    <text evidence="7">The sequence shown here is derived from an EMBL/GenBank/DDBJ whole genome shotgun (WGS) entry which is preliminary data.</text>
</comment>
<keyword evidence="4 6" id="KW-1133">Transmembrane helix</keyword>
<gene>
    <name evidence="7" type="ORF">ENI09_00845</name>
</gene>
<keyword evidence="5 6" id="KW-0472">Membrane</keyword>
<feature type="transmembrane region" description="Helical" evidence="6">
    <location>
        <begin position="12"/>
        <end position="34"/>
    </location>
</feature>
<dbReference type="PANTHER" id="PTHR42709:SF6">
    <property type="entry name" value="UNDECAPRENYL PHOSPHATE TRANSPORTER A"/>
    <property type="match status" value="1"/>
</dbReference>
<sequence length="90" mass="9913">MSEFINSLILNIQDLVVSLGYPGVIFAAFAENFFPPLPSELIFPFLGFVAASGHFNFFLVILFGTLGTLLGAFLWYGIGYVLGRANLKLY</sequence>
<evidence type="ECO:0000256" key="6">
    <source>
        <dbReference type="SAM" id="Phobius"/>
    </source>
</evidence>
<evidence type="ECO:0000256" key="3">
    <source>
        <dbReference type="ARBA" id="ARBA00022692"/>
    </source>
</evidence>
<dbReference type="AlphaFoldDB" id="A0A7C1NT15"/>
<organism evidence="7">
    <name type="scientific">candidate division WWE3 bacterium</name>
    <dbReference type="NCBI Taxonomy" id="2053526"/>
    <lineage>
        <taxon>Bacteria</taxon>
        <taxon>Katanobacteria</taxon>
    </lineage>
</organism>
<proteinExistence type="predicted"/>
<accession>A0A7C1NT15</accession>
<dbReference type="Proteomes" id="UP000885744">
    <property type="component" value="Unassembled WGS sequence"/>
</dbReference>
<dbReference type="InterPro" id="IPR051311">
    <property type="entry name" value="DedA_domain"/>
</dbReference>
<evidence type="ECO:0000313" key="7">
    <source>
        <dbReference type="EMBL" id="HEB13945.1"/>
    </source>
</evidence>
<dbReference type="GO" id="GO:0005886">
    <property type="term" value="C:plasma membrane"/>
    <property type="evidence" value="ECO:0007669"/>
    <property type="project" value="UniProtKB-SubCell"/>
</dbReference>
<evidence type="ECO:0000256" key="1">
    <source>
        <dbReference type="ARBA" id="ARBA00004651"/>
    </source>
</evidence>
<keyword evidence="2" id="KW-1003">Cell membrane</keyword>
<evidence type="ECO:0000256" key="2">
    <source>
        <dbReference type="ARBA" id="ARBA00022475"/>
    </source>
</evidence>
<dbReference type="PANTHER" id="PTHR42709">
    <property type="entry name" value="ALKALINE PHOSPHATASE LIKE PROTEIN"/>
    <property type="match status" value="1"/>
</dbReference>
<reference evidence="7" key="1">
    <citation type="journal article" date="2020" name="mSystems">
        <title>Genome- and Community-Level Interaction Insights into Carbon Utilization and Element Cycling Functions of Hydrothermarchaeota in Hydrothermal Sediment.</title>
        <authorList>
            <person name="Zhou Z."/>
            <person name="Liu Y."/>
            <person name="Xu W."/>
            <person name="Pan J."/>
            <person name="Luo Z.H."/>
            <person name="Li M."/>
        </authorList>
    </citation>
    <scope>NUCLEOTIDE SEQUENCE [LARGE SCALE GENOMIC DNA]</scope>
    <source>
        <strain evidence="7">HyVt-365</strain>
    </source>
</reference>
<evidence type="ECO:0000256" key="4">
    <source>
        <dbReference type="ARBA" id="ARBA00022989"/>
    </source>
</evidence>
<keyword evidence="3 6" id="KW-0812">Transmembrane</keyword>
<protein>
    <submittedName>
        <fullName evidence="7">DedA family protein</fullName>
    </submittedName>
</protein>
<dbReference type="EMBL" id="DRHH01000035">
    <property type="protein sequence ID" value="HEB13945.1"/>
    <property type="molecule type" value="Genomic_DNA"/>
</dbReference>